<sequence length="676" mass="74577">MNERDVPRRRPRQGPDGSHDPYTDPYYESGYEDQTGQLGRHPQRYGDSRYAGQWGNGAMPADRGGSGPHFYDPGTRSRGRGAGLPDIDDDEDYEDDEPSNWRRRTAMVAIGGGAAALIGGGAYAVTQFFGKGTQPAASNGELPVDTAAPAYVDQNQSLMNGQAGLGIRKNTPTTGSSFGTPADAAKNAVVVGNTVLPKKDPVRHLASRLTFGPNSRVINDINKLGIDGWIAKQLKPETIPLTRGEQKADAELVTWNMTYDQLKAQREDLDKKGVKADDQNVRYAIAKQLFSDRQLFEMMVDFFNDYLHVAAFHDGNELVRAAFERDVIRKYALGNYVDMFLAANKHPALLRYLDQQSSTKDRINENLARENLELYTVGAFNGYNETDVRQAAMLQTGRSIRDNQYVYRPEQHYVGPVKIMGFSHANNSAEGGEAVQEAYFRYIALHPNTARYMAQNLATRFVSDVPPKTLVDAMAKTYIDKKSNIPAVLMTMLSRTEFWASVGQKVRRPGEYLTATYRALDINPDAPAGFTSNNTNVSPFVQGLGDIMRKLEEFGHAPMELPTPNGYPDVYVAWTSAGTMVNQWNDAYNAVVGNRRQFTWQKPEAIVAGPPNTAGAYLDALSKKLINVTLDNTRKAAILKIAGPNVTASTPVDATFNGAIAAVVRALFTTPHHYLR</sequence>
<evidence type="ECO:0000256" key="3">
    <source>
        <dbReference type="SAM" id="Phobius"/>
    </source>
</evidence>
<keyword evidence="5" id="KW-1185">Reference proteome</keyword>
<feature type="compositionally biased region" description="Acidic residues" evidence="2">
    <location>
        <begin position="86"/>
        <end position="98"/>
    </location>
</feature>
<keyword evidence="3" id="KW-0812">Transmembrane</keyword>
<keyword evidence="3" id="KW-0472">Membrane</keyword>
<protein>
    <submittedName>
        <fullName evidence="4">DUF1800 domain-containing protein</fullName>
    </submittedName>
</protein>
<keyword evidence="3" id="KW-1133">Transmembrane helix</keyword>
<accession>A0ABY5W1M3</accession>
<dbReference type="EMBL" id="CP073720">
    <property type="protein sequence ID" value="UWP82949.1"/>
    <property type="molecule type" value="Genomic_DNA"/>
</dbReference>
<evidence type="ECO:0000256" key="1">
    <source>
        <dbReference type="SAM" id="Coils"/>
    </source>
</evidence>
<dbReference type="Proteomes" id="UP001059617">
    <property type="component" value="Chromosome"/>
</dbReference>
<dbReference type="RefSeq" id="WP_259860728.1">
    <property type="nucleotide sequence ID" value="NZ_BAAAST010000158.1"/>
</dbReference>
<organism evidence="4 5">
    <name type="scientific">Dactylosporangium fulvum</name>
    <dbReference type="NCBI Taxonomy" id="53359"/>
    <lineage>
        <taxon>Bacteria</taxon>
        <taxon>Bacillati</taxon>
        <taxon>Actinomycetota</taxon>
        <taxon>Actinomycetes</taxon>
        <taxon>Micromonosporales</taxon>
        <taxon>Micromonosporaceae</taxon>
        <taxon>Dactylosporangium</taxon>
    </lineage>
</organism>
<evidence type="ECO:0000313" key="5">
    <source>
        <dbReference type="Proteomes" id="UP001059617"/>
    </source>
</evidence>
<feature type="region of interest" description="Disordered" evidence="2">
    <location>
        <begin position="1"/>
        <end position="100"/>
    </location>
</feature>
<feature type="transmembrane region" description="Helical" evidence="3">
    <location>
        <begin position="106"/>
        <end position="125"/>
    </location>
</feature>
<dbReference type="Pfam" id="PF08811">
    <property type="entry name" value="DUF1800"/>
    <property type="match status" value="1"/>
</dbReference>
<feature type="coiled-coil region" evidence="1">
    <location>
        <begin position="252"/>
        <end position="279"/>
    </location>
</feature>
<name>A0ABY5W1M3_9ACTN</name>
<proteinExistence type="predicted"/>
<reference evidence="4" key="2">
    <citation type="submission" date="2022-09" db="EMBL/GenBank/DDBJ databases">
        <title>Biosynthetic gene clusters of Dactylosporangioum fulvum.</title>
        <authorList>
            <person name="Caradec T."/>
        </authorList>
    </citation>
    <scope>NUCLEOTIDE SEQUENCE</scope>
    <source>
        <strain evidence="4">NRRL B-16292</strain>
    </source>
</reference>
<dbReference type="InterPro" id="IPR014917">
    <property type="entry name" value="DUF1800"/>
</dbReference>
<gene>
    <name evidence="4" type="ORF">Dfulv_01155</name>
</gene>
<evidence type="ECO:0000313" key="4">
    <source>
        <dbReference type="EMBL" id="UWP82949.1"/>
    </source>
</evidence>
<evidence type="ECO:0000256" key="2">
    <source>
        <dbReference type="SAM" id="MobiDB-lite"/>
    </source>
</evidence>
<keyword evidence="1" id="KW-0175">Coiled coil</keyword>
<reference evidence="4" key="1">
    <citation type="submission" date="2021-04" db="EMBL/GenBank/DDBJ databases">
        <authorList>
            <person name="Hartkoorn R.C."/>
            <person name="Beaudoing E."/>
            <person name="Hot D."/>
        </authorList>
    </citation>
    <scope>NUCLEOTIDE SEQUENCE</scope>
    <source>
        <strain evidence="4">NRRL B-16292</strain>
    </source>
</reference>